<organism evidence="1 2">
    <name type="scientific">Dermatophagoides farinae</name>
    <name type="common">American house dust mite</name>
    <dbReference type="NCBI Taxonomy" id="6954"/>
    <lineage>
        <taxon>Eukaryota</taxon>
        <taxon>Metazoa</taxon>
        <taxon>Ecdysozoa</taxon>
        <taxon>Arthropoda</taxon>
        <taxon>Chelicerata</taxon>
        <taxon>Arachnida</taxon>
        <taxon>Acari</taxon>
        <taxon>Acariformes</taxon>
        <taxon>Sarcoptiformes</taxon>
        <taxon>Astigmata</taxon>
        <taxon>Psoroptidia</taxon>
        <taxon>Analgoidea</taxon>
        <taxon>Pyroglyphidae</taxon>
        <taxon>Dermatophagoidinae</taxon>
        <taxon>Dermatophagoides</taxon>
    </lineage>
</organism>
<proteinExistence type="predicted"/>
<sequence>MNSTQIFRQTSDSFHVDVGDFVNLNYSGSRSGRGRDIDLRALSGLVNSDLERREIGRR</sequence>
<dbReference type="EMBL" id="ASGP02000002">
    <property type="protein sequence ID" value="KAH9522297.1"/>
    <property type="molecule type" value="Genomic_DNA"/>
</dbReference>
<evidence type="ECO:0000313" key="2">
    <source>
        <dbReference type="Proteomes" id="UP000790347"/>
    </source>
</evidence>
<accession>A0A922L954</accession>
<name>A0A922L954_DERFA</name>
<reference evidence="1" key="2">
    <citation type="journal article" date="2022" name="Res Sq">
        <title>Comparative Genomics Reveals Insights into the Divergent Evolution of Astigmatic Mites and Household Pest Adaptations.</title>
        <authorList>
            <person name="Xiong Q."/>
            <person name="Wan A.T.-Y."/>
            <person name="Liu X.-Y."/>
            <person name="Fung C.S.-H."/>
            <person name="Xiao X."/>
            <person name="Malainual N."/>
            <person name="Hou J."/>
            <person name="Wang L."/>
            <person name="Wang M."/>
            <person name="Yang K."/>
            <person name="Cui Y."/>
            <person name="Leung E."/>
            <person name="Nong W."/>
            <person name="Shin S.-K."/>
            <person name="Au S."/>
            <person name="Jeong K.Y."/>
            <person name="Chew F.T."/>
            <person name="Hui J."/>
            <person name="Leung T.F."/>
            <person name="Tungtrongchitr A."/>
            <person name="Zhong N."/>
            <person name="Liu Z."/>
            <person name="Tsui S."/>
        </authorList>
    </citation>
    <scope>NUCLEOTIDE SEQUENCE</scope>
    <source>
        <strain evidence="1">Derf</strain>
        <tissue evidence="1">Whole organism</tissue>
    </source>
</reference>
<dbReference type="AlphaFoldDB" id="A0A922L954"/>
<reference evidence="1" key="1">
    <citation type="submission" date="2013-05" db="EMBL/GenBank/DDBJ databases">
        <authorList>
            <person name="Yim A.K.Y."/>
            <person name="Chan T.F."/>
            <person name="Ji K.M."/>
            <person name="Liu X.Y."/>
            <person name="Zhou J.W."/>
            <person name="Li R.Q."/>
            <person name="Yang K.Y."/>
            <person name="Li J."/>
            <person name="Li M."/>
            <person name="Law P.T.W."/>
            <person name="Wu Y.L."/>
            <person name="Cai Z.L."/>
            <person name="Qin H."/>
            <person name="Bao Y."/>
            <person name="Leung R.K.K."/>
            <person name="Ng P.K.S."/>
            <person name="Zou J."/>
            <person name="Zhong X.J."/>
            <person name="Ran P.X."/>
            <person name="Zhong N.S."/>
            <person name="Liu Z.G."/>
            <person name="Tsui S.K.W."/>
        </authorList>
    </citation>
    <scope>NUCLEOTIDE SEQUENCE</scope>
    <source>
        <strain evidence="1">Derf</strain>
        <tissue evidence="1">Whole organism</tissue>
    </source>
</reference>
<keyword evidence="2" id="KW-1185">Reference proteome</keyword>
<gene>
    <name evidence="1" type="ORF">DERF_005884</name>
</gene>
<evidence type="ECO:0000313" key="1">
    <source>
        <dbReference type="EMBL" id="KAH9522297.1"/>
    </source>
</evidence>
<comment type="caution">
    <text evidence="1">The sequence shown here is derived from an EMBL/GenBank/DDBJ whole genome shotgun (WGS) entry which is preliminary data.</text>
</comment>
<protein>
    <submittedName>
        <fullName evidence="1">Uncharacterized protein</fullName>
    </submittedName>
</protein>
<dbReference type="Proteomes" id="UP000790347">
    <property type="component" value="Unassembled WGS sequence"/>
</dbReference>